<reference evidence="3 4" key="1">
    <citation type="submission" date="2022-10" db="EMBL/GenBank/DDBJ databases">
        <title>Paucibacter sp. hw1 Genome sequencing.</title>
        <authorList>
            <person name="Park S."/>
        </authorList>
    </citation>
    <scope>NUCLEOTIDE SEQUENCE [LARGE SCALE GENOMIC DNA]</scope>
    <source>
        <strain evidence="4">hw1</strain>
    </source>
</reference>
<protein>
    <submittedName>
        <fullName evidence="3">HD domain-containing protein</fullName>
    </submittedName>
</protein>
<dbReference type="InterPro" id="IPR052020">
    <property type="entry name" value="Cyclic_di-GMP/3'3'-cGAMP_PDE"/>
</dbReference>
<dbReference type="SUPFAM" id="SSF109604">
    <property type="entry name" value="HD-domain/PDEase-like"/>
    <property type="match status" value="1"/>
</dbReference>
<dbReference type="InterPro" id="IPR003018">
    <property type="entry name" value="GAF"/>
</dbReference>
<dbReference type="InterPro" id="IPR019734">
    <property type="entry name" value="TPR_rpt"/>
</dbReference>
<organism evidence="3 4">
    <name type="scientific">Roseateles albus</name>
    <dbReference type="NCBI Taxonomy" id="2987525"/>
    <lineage>
        <taxon>Bacteria</taxon>
        <taxon>Pseudomonadati</taxon>
        <taxon>Pseudomonadota</taxon>
        <taxon>Betaproteobacteria</taxon>
        <taxon>Burkholderiales</taxon>
        <taxon>Sphaerotilaceae</taxon>
        <taxon>Roseateles</taxon>
    </lineage>
</organism>
<dbReference type="EMBL" id="JAQQXT010000020">
    <property type="protein sequence ID" value="MDC8774362.1"/>
    <property type="molecule type" value="Genomic_DNA"/>
</dbReference>
<evidence type="ECO:0000256" key="1">
    <source>
        <dbReference type="SAM" id="Coils"/>
    </source>
</evidence>
<feature type="coiled-coil region" evidence="1">
    <location>
        <begin position="493"/>
        <end position="529"/>
    </location>
</feature>
<dbReference type="Gene3D" id="3.30.450.40">
    <property type="match status" value="1"/>
</dbReference>
<evidence type="ECO:0000259" key="2">
    <source>
        <dbReference type="PROSITE" id="PS51832"/>
    </source>
</evidence>
<dbReference type="Gene3D" id="1.25.40.10">
    <property type="entry name" value="Tetratricopeptide repeat domain"/>
    <property type="match status" value="2"/>
</dbReference>
<dbReference type="CDD" id="cd00077">
    <property type="entry name" value="HDc"/>
    <property type="match status" value="1"/>
</dbReference>
<comment type="caution">
    <text evidence="3">The sequence shown here is derived from an EMBL/GenBank/DDBJ whole genome shotgun (WGS) entry which is preliminary data.</text>
</comment>
<evidence type="ECO:0000313" key="4">
    <source>
        <dbReference type="Proteomes" id="UP001221189"/>
    </source>
</evidence>
<evidence type="ECO:0000313" key="3">
    <source>
        <dbReference type="EMBL" id="MDC8774362.1"/>
    </source>
</evidence>
<keyword evidence="4" id="KW-1185">Reference proteome</keyword>
<dbReference type="InterPro" id="IPR029016">
    <property type="entry name" value="GAF-like_dom_sf"/>
</dbReference>
<keyword evidence="1" id="KW-0175">Coiled coil</keyword>
<dbReference type="SUPFAM" id="SSF48452">
    <property type="entry name" value="TPR-like"/>
    <property type="match status" value="1"/>
</dbReference>
<accession>A0ABT5KLS5</accession>
<dbReference type="SMART" id="SM00065">
    <property type="entry name" value="GAF"/>
    <property type="match status" value="1"/>
</dbReference>
<dbReference type="Pfam" id="PF13487">
    <property type="entry name" value="HD_5"/>
    <property type="match status" value="1"/>
</dbReference>
<dbReference type="SMART" id="SM00028">
    <property type="entry name" value="TPR"/>
    <property type="match status" value="4"/>
</dbReference>
<proteinExistence type="predicted"/>
<dbReference type="InterPro" id="IPR037522">
    <property type="entry name" value="HD_GYP_dom"/>
</dbReference>
<feature type="domain" description="HD-GYP" evidence="2">
    <location>
        <begin position="726"/>
        <end position="923"/>
    </location>
</feature>
<dbReference type="Gene3D" id="1.10.3210.10">
    <property type="entry name" value="Hypothetical protein af1432"/>
    <property type="match status" value="1"/>
</dbReference>
<dbReference type="SMART" id="SM00471">
    <property type="entry name" value="HDc"/>
    <property type="match status" value="1"/>
</dbReference>
<dbReference type="Proteomes" id="UP001221189">
    <property type="component" value="Unassembled WGS sequence"/>
</dbReference>
<dbReference type="Pfam" id="PF13492">
    <property type="entry name" value="GAF_3"/>
    <property type="match status" value="1"/>
</dbReference>
<dbReference type="PANTHER" id="PTHR45228">
    <property type="entry name" value="CYCLIC DI-GMP PHOSPHODIESTERASE TM_0186-RELATED"/>
    <property type="match status" value="1"/>
</dbReference>
<dbReference type="InterPro" id="IPR011990">
    <property type="entry name" value="TPR-like_helical_dom_sf"/>
</dbReference>
<gene>
    <name evidence="3" type="ORF">PRZ03_22590</name>
</gene>
<dbReference type="PROSITE" id="PS51832">
    <property type="entry name" value="HD_GYP"/>
    <property type="match status" value="1"/>
</dbReference>
<dbReference type="PANTHER" id="PTHR45228:SF1">
    <property type="entry name" value="CYCLIC DI-GMP PHOSPHODIESTERASE TM_0186"/>
    <property type="match status" value="1"/>
</dbReference>
<dbReference type="RefSeq" id="WP_273602368.1">
    <property type="nucleotide sequence ID" value="NZ_JAQQXT010000020.1"/>
</dbReference>
<dbReference type="SUPFAM" id="SSF55781">
    <property type="entry name" value="GAF domain-like"/>
    <property type="match status" value="1"/>
</dbReference>
<name>A0ABT5KLS5_9BURK</name>
<sequence>MEWFALNHQVLAMETELNDLSVMNGLNSLQGLELRIALAWQLRQRDCHRALILAAEAEAMLSDMPQLAEIGRDAHRARLQLLSAEISWLYGQLDATEQLAQSALSLFDKAGDRIGCGDARWTLATVYLERGDVLLGNAFMNAAIEDFRSGGDADRQAAAQARGLAHTAFRDAPATELQLHDLFDEQRCATLGPAATACLASTQAIVAGLTGKPGAGSQYFVRAFNAATETGQVRLSIYAAGNAADALASLGDMDAALEWGERGLSGARQAAWPAPLGMALVQTGNIQRLLGRYADAHATLHEAMLALQDIPASQGHMLAQLYLGELALETGNPDAALLHFSKAEEKAELAGSAAYLYRAWSGQAMALCRIGQVDKALRKGQDALELARSQGGTDDQVKILRVFAELYQTYPLPAPEGMSEANPVLHYLKLALALAAGIEAYAVPIDLLSDLANAYAASGDEQQAQAYGQAAAQARANERLAQAHHRAESLLVRQDSERARAEAQSQRQLAEAQAQRAEALEEASATLEVLSQIGMELTGNLKSEAIFATFQRHLAQLMDVSAFFVFLLDDEGEVLNAAFSSAGTAEVPSQQIPLKHPRSHTARCARSRQQLIENERPAQEHPAHLNGPLATISMLFTPLAIGERLLGVMSVQSLLSNAYGEREAAICRTLCAYGAIALDNAAAYALAERAQRQTKQAMVALEEARNKLADRAEWLAGEVAKATQDVLARERETVVRLSKAAEYRDPETGAHILRMAHYSELIAQGLGLSDADRQLLLEAAPMHDIGKVGITDSILLKPGRLTPEEFEVMKQHAQIGHEILKDSSSLVLQTGAAIALGHHEKFDGSGYPQGLAGEAIPIFSRIVAVADVFDALTSERPYKKAWSLEQAADHLKAHRGSHFDPVCVDRFFERWEQVLEIRQRFKDDE</sequence>
<dbReference type="InterPro" id="IPR003607">
    <property type="entry name" value="HD/PDEase_dom"/>
</dbReference>